<feature type="transmembrane region" description="Helical" evidence="6">
    <location>
        <begin position="49"/>
        <end position="65"/>
    </location>
</feature>
<protein>
    <recommendedName>
        <fullName evidence="11">ComEC/Rec2-related protein domain-containing protein</fullName>
    </recommendedName>
</protein>
<dbReference type="Proteomes" id="UP000176867">
    <property type="component" value="Unassembled WGS sequence"/>
</dbReference>
<sequence length="507" mass="54459">MNILIAIVSGFASGVFLRSVFNFGWPVIVFIFILAALLSAAVFLKSRRVYSLGAIFLLLTAFGMLRTTFIDSSLPDAFLRDVKHRVSYDGIVVSDPDVRDANQRVQIRVTSGGSTATMLAVAPRSPSVAVGDRVRVSGTLAIPEAFADDNGRIFRYDKYLERDGVRFMLNFAYLRVEQEAPWYSIPSALARVKHSFLNGLQATLPEPYASLAGGVVIGGKSGLGNDLKDAFIRSGLVQIIVLSGYNVMIVAEWIMAALAHTKLPKRWGAVAGALAVLIFVGIAGASATALRAMLMAFIALFARATGRSYAASRALLVVVFLMILWNPLYLVFDPGFGLSVAATAGLIWLAPRIEKIWDIVSPSSYGGLTMSKHGFWKNAVATTLAAQIAVLPLLLYDTGNLSLVSIPANLLTMPMVPLAMGFSALAGFAGILFNSFAPFLGTILAFPAYLANAFLIFVAEKSAALPFAAFTLPLFPFWLVLVAYAMLIYIVSSNKIPVQNTSAISSS</sequence>
<feature type="transmembrane region" description="Helical" evidence="6">
    <location>
        <begin position="236"/>
        <end position="259"/>
    </location>
</feature>
<dbReference type="InterPro" id="IPR052159">
    <property type="entry name" value="Competence_DNA_uptake"/>
</dbReference>
<evidence type="ECO:0000259" key="8">
    <source>
        <dbReference type="Pfam" id="PF13567"/>
    </source>
</evidence>
<organism evidence="9 10">
    <name type="scientific">Candidatus Kaiserbacteria bacterium RIFOXYD1_FULL_47_14</name>
    <dbReference type="NCBI Taxonomy" id="1798533"/>
    <lineage>
        <taxon>Bacteria</taxon>
        <taxon>Candidatus Kaiseribacteriota</taxon>
    </lineage>
</organism>
<evidence type="ECO:0008006" key="11">
    <source>
        <dbReference type="Google" id="ProtNLM"/>
    </source>
</evidence>
<reference evidence="9 10" key="1">
    <citation type="journal article" date="2016" name="Nat. Commun.">
        <title>Thousands of microbial genomes shed light on interconnected biogeochemical processes in an aquifer system.</title>
        <authorList>
            <person name="Anantharaman K."/>
            <person name="Brown C.T."/>
            <person name="Hug L.A."/>
            <person name="Sharon I."/>
            <person name="Castelle C.J."/>
            <person name="Probst A.J."/>
            <person name="Thomas B.C."/>
            <person name="Singh A."/>
            <person name="Wilkins M.J."/>
            <person name="Karaoz U."/>
            <person name="Brodie E.L."/>
            <person name="Williams K.H."/>
            <person name="Hubbard S.S."/>
            <person name="Banfield J.F."/>
        </authorList>
    </citation>
    <scope>NUCLEOTIDE SEQUENCE [LARGE SCALE GENOMIC DNA]</scope>
</reference>
<proteinExistence type="predicted"/>
<evidence type="ECO:0000256" key="2">
    <source>
        <dbReference type="ARBA" id="ARBA00022475"/>
    </source>
</evidence>
<name>A0A1F6G450_9BACT</name>
<feature type="transmembrane region" description="Helical" evidence="6">
    <location>
        <begin position="271"/>
        <end position="302"/>
    </location>
</feature>
<dbReference type="Pfam" id="PF13567">
    <property type="entry name" value="DUF4131"/>
    <property type="match status" value="1"/>
</dbReference>
<evidence type="ECO:0000256" key="5">
    <source>
        <dbReference type="ARBA" id="ARBA00023136"/>
    </source>
</evidence>
<feature type="domain" description="DUF4131" evidence="8">
    <location>
        <begin position="26"/>
        <end position="169"/>
    </location>
</feature>
<dbReference type="Pfam" id="PF03772">
    <property type="entry name" value="Competence"/>
    <property type="match status" value="1"/>
</dbReference>
<evidence type="ECO:0000313" key="9">
    <source>
        <dbReference type="EMBL" id="OGG92883.1"/>
    </source>
</evidence>
<evidence type="ECO:0000259" key="7">
    <source>
        <dbReference type="Pfam" id="PF03772"/>
    </source>
</evidence>
<feature type="domain" description="ComEC/Rec2-related protein" evidence="7">
    <location>
        <begin position="216"/>
        <end position="491"/>
    </location>
</feature>
<evidence type="ECO:0000256" key="1">
    <source>
        <dbReference type="ARBA" id="ARBA00004651"/>
    </source>
</evidence>
<evidence type="ECO:0000256" key="6">
    <source>
        <dbReference type="SAM" id="Phobius"/>
    </source>
</evidence>
<dbReference type="AlphaFoldDB" id="A0A1F6G450"/>
<keyword evidence="5 6" id="KW-0472">Membrane</keyword>
<evidence type="ECO:0000256" key="4">
    <source>
        <dbReference type="ARBA" id="ARBA00022989"/>
    </source>
</evidence>
<dbReference type="NCBIfam" id="TIGR00360">
    <property type="entry name" value="ComEC_N-term"/>
    <property type="match status" value="1"/>
</dbReference>
<comment type="subcellular location">
    <subcellularLocation>
        <location evidence="1">Cell membrane</location>
        <topology evidence="1">Multi-pass membrane protein</topology>
    </subcellularLocation>
</comment>
<keyword evidence="2" id="KW-1003">Cell membrane</keyword>
<feature type="transmembrane region" description="Helical" evidence="6">
    <location>
        <begin position="374"/>
        <end position="395"/>
    </location>
</feature>
<feature type="transmembrane region" description="Helical" evidence="6">
    <location>
        <begin position="336"/>
        <end position="353"/>
    </location>
</feature>
<accession>A0A1F6G450</accession>
<feature type="transmembrane region" description="Helical" evidence="6">
    <location>
        <begin position="314"/>
        <end position="330"/>
    </location>
</feature>
<dbReference type="PANTHER" id="PTHR30619">
    <property type="entry name" value="DNA INTERNALIZATION/COMPETENCE PROTEIN COMEC/REC2"/>
    <property type="match status" value="1"/>
</dbReference>
<keyword evidence="3 6" id="KW-0812">Transmembrane</keyword>
<feature type="transmembrane region" description="Helical" evidence="6">
    <location>
        <begin position="20"/>
        <end position="43"/>
    </location>
</feature>
<comment type="caution">
    <text evidence="9">The sequence shown here is derived from an EMBL/GenBank/DDBJ whole genome shotgun (WGS) entry which is preliminary data.</text>
</comment>
<evidence type="ECO:0000313" key="10">
    <source>
        <dbReference type="Proteomes" id="UP000176867"/>
    </source>
</evidence>
<dbReference type="InterPro" id="IPR004477">
    <property type="entry name" value="ComEC_N"/>
</dbReference>
<dbReference type="EMBL" id="MFMU01000017">
    <property type="protein sequence ID" value="OGG92883.1"/>
    <property type="molecule type" value="Genomic_DNA"/>
</dbReference>
<dbReference type="STRING" id="1798533.A2609_03470"/>
<dbReference type="InterPro" id="IPR025405">
    <property type="entry name" value="DUF4131"/>
</dbReference>
<dbReference type="GO" id="GO:0005886">
    <property type="term" value="C:plasma membrane"/>
    <property type="evidence" value="ECO:0007669"/>
    <property type="project" value="UniProtKB-SubCell"/>
</dbReference>
<feature type="transmembrane region" description="Helical" evidence="6">
    <location>
        <begin position="440"/>
        <end position="459"/>
    </location>
</feature>
<gene>
    <name evidence="9" type="ORF">A2609_03470</name>
</gene>
<dbReference type="PANTHER" id="PTHR30619:SF7">
    <property type="entry name" value="BETA-LACTAMASE DOMAIN PROTEIN"/>
    <property type="match status" value="1"/>
</dbReference>
<feature type="transmembrane region" description="Helical" evidence="6">
    <location>
        <begin position="465"/>
        <end position="491"/>
    </location>
</feature>
<feature type="transmembrane region" description="Helical" evidence="6">
    <location>
        <begin position="415"/>
        <end position="433"/>
    </location>
</feature>
<keyword evidence="4 6" id="KW-1133">Transmembrane helix</keyword>
<evidence type="ECO:0000256" key="3">
    <source>
        <dbReference type="ARBA" id="ARBA00022692"/>
    </source>
</evidence>